<protein>
    <submittedName>
        <fullName evidence="1">Uncharacterized protein</fullName>
    </submittedName>
</protein>
<evidence type="ECO:0000313" key="2">
    <source>
        <dbReference type="Proteomes" id="UP000664382"/>
    </source>
</evidence>
<sequence length="179" mass="19307">MTLTPAAPAPLEALTRHFIDLRDGNHFGHVTRSGKESAFGEAVRLLDAPARKVLAEFNEHQLSGTGKVDATGLHRDTTGGLLASWLLTWHEQRAAKLAPISIIATYGAGFHHPHLRGATIGEWPLNVATPEHAEELVPVLRTIAGADIHNLVFQVGGDWRIIPALHPAVQNGTVQRQSA</sequence>
<comment type="caution">
    <text evidence="1">The sequence shown here is derived from an EMBL/GenBank/DDBJ whole genome shotgun (WGS) entry which is preliminary data.</text>
</comment>
<accession>A0A939MK51</accession>
<dbReference type="RefSeq" id="WP_208098212.1">
    <property type="nucleotide sequence ID" value="NZ_JAGDYM010000011.1"/>
</dbReference>
<evidence type="ECO:0000313" key="1">
    <source>
        <dbReference type="EMBL" id="MBO1902459.1"/>
    </source>
</evidence>
<organism evidence="1 2">
    <name type="scientific">Leucobacter weissii</name>
    <dbReference type="NCBI Taxonomy" id="1983706"/>
    <lineage>
        <taxon>Bacteria</taxon>
        <taxon>Bacillati</taxon>
        <taxon>Actinomycetota</taxon>
        <taxon>Actinomycetes</taxon>
        <taxon>Micrococcales</taxon>
        <taxon>Microbacteriaceae</taxon>
        <taxon>Leucobacter</taxon>
    </lineage>
</organism>
<proteinExistence type="predicted"/>
<dbReference type="AlphaFoldDB" id="A0A939MK51"/>
<dbReference type="Proteomes" id="UP000664382">
    <property type="component" value="Unassembled WGS sequence"/>
</dbReference>
<reference evidence="1" key="1">
    <citation type="submission" date="2021-03" db="EMBL/GenBank/DDBJ databases">
        <title>Leucobacter chromiisoli sp. nov., isolated from chromium-containing soil of chemical plant.</title>
        <authorList>
            <person name="Xu Z."/>
        </authorList>
    </citation>
    <scope>NUCLEOTIDE SEQUENCE</scope>
    <source>
        <strain evidence="1">S27</strain>
    </source>
</reference>
<keyword evidence="2" id="KW-1185">Reference proteome</keyword>
<gene>
    <name evidence="1" type="ORF">J4H92_10915</name>
</gene>
<dbReference type="EMBL" id="JAGDYM010000011">
    <property type="protein sequence ID" value="MBO1902459.1"/>
    <property type="molecule type" value="Genomic_DNA"/>
</dbReference>
<name>A0A939MK51_9MICO</name>